<sequence length="115" mass="12713">MRRWPHTLGRLLEEGVSGYGGGGDGMYAARVKYEYSVDGVLHTGANLSPFMVQATGTRMAKWQMTGIQRHQGNGVTVFYSPRRPHKSYLIVPSLRGIAGLFLLFASVIVVMWLAI</sequence>
<dbReference type="AlphaFoldDB" id="A0A1G5QWL0"/>
<feature type="domain" description="DUF3592" evidence="2">
    <location>
        <begin position="14"/>
        <end position="91"/>
    </location>
</feature>
<dbReference type="Proteomes" id="UP000198767">
    <property type="component" value="Unassembled WGS sequence"/>
</dbReference>
<feature type="transmembrane region" description="Helical" evidence="1">
    <location>
        <begin position="88"/>
        <end position="114"/>
    </location>
</feature>
<gene>
    <name evidence="3" type="ORF">SAMN04488118_10636</name>
</gene>
<dbReference type="Pfam" id="PF12158">
    <property type="entry name" value="DUF3592"/>
    <property type="match status" value="1"/>
</dbReference>
<keyword evidence="4" id="KW-1185">Reference proteome</keyword>
<organism evidence="3 4">
    <name type="scientific">Epibacterium ulvae</name>
    <dbReference type="NCBI Taxonomy" id="1156985"/>
    <lineage>
        <taxon>Bacteria</taxon>
        <taxon>Pseudomonadati</taxon>
        <taxon>Pseudomonadota</taxon>
        <taxon>Alphaproteobacteria</taxon>
        <taxon>Rhodobacterales</taxon>
        <taxon>Roseobacteraceae</taxon>
        <taxon>Epibacterium</taxon>
    </lineage>
</organism>
<reference evidence="3 4" key="1">
    <citation type="submission" date="2016-10" db="EMBL/GenBank/DDBJ databases">
        <authorList>
            <person name="de Groot N.N."/>
        </authorList>
    </citation>
    <scope>NUCLEOTIDE SEQUENCE [LARGE SCALE GENOMIC DNA]</scope>
    <source>
        <strain evidence="3 4">U95</strain>
    </source>
</reference>
<evidence type="ECO:0000313" key="3">
    <source>
        <dbReference type="EMBL" id="SCZ65469.1"/>
    </source>
</evidence>
<keyword evidence="1" id="KW-1133">Transmembrane helix</keyword>
<accession>A0A1G5QWL0</accession>
<protein>
    <recommendedName>
        <fullName evidence="2">DUF3592 domain-containing protein</fullName>
    </recommendedName>
</protein>
<proteinExistence type="predicted"/>
<dbReference type="InterPro" id="IPR021994">
    <property type="entry name" value="DUF3592"/>
</dbReference>
<evidence type="ECO:0000313" key="4">
    <source>
        <dbReference type="Proteomes" id="UP000198767"/>
    </source>
</evidence>
<dbReference type="EMBL" id="FMWG01000006">
    <property type="protein sequence ID" value="SCZ65469.1"/>
    <property type="molecule type" value="Genomic_DNA"/>
</dbReference>
<keyword evidence="1" id="KW-0812">Transmembrane</keyword>
<evidence type="ECO:0000256" key="1">
    <source>
        <dbReference type="SAM" id="Phobius"/>
    </source>
</evidence>
<keyword evidence="1" id="KW-0472">Membrane</keyword>
<evidence type="ECO:0000259" key="2">
    <source>
        <dbReference type="Pfam" id="PF12158"/>
    </source>
</evidence>
<name>A0A1G5QWL0_9RHOB</name>